<dbReference type="CDD" id="cd04301">
    <property type="entry name" value="NAT_SF"/>
    <property type="match status" value="1"/>
</dbReference>
<reference evidence="2 3" key="1">
    <citation type="submission" date="2022-12" db="EMBL/GenBank/DDBJ databases">
        <title>Genomic features and morphological characterization of a novel Knufia sp. strain isolated from spacecraft assembly facility.</title>
        <authorList>
            <person name="Teixeira M."/>
            <person name="Chander A.M."/>
            <person name="Stajich J.E."/>
            <person name="Venkateswaran K."/>
        </authorList>
    </citation>
    <scope>NUCLEOTIDE SEQUENCE [LARGE SCALE GENOMIC DNA]</scope>
    <source>
        <strain evidence="2 3">FJI-L2-BK-P2</strain>
    </source>
</reference>
<dbReference type="SUPFAM" id="SSF55729">
    <property type="entry name" value="Acyl-CoA N-acyltransferases (Nat)"/>
    <property type="match status" value="1"/>
</dbReference>
<dbReference type="InterPro" id="IPR000182">
    <property type="entry name" value="GNAT_dom"/>
</dbReference>
<proteinExistence type="predicted"/>
<evidence type="ECO:0000259" key="1">
    <source>
        <dbReference type="PROSITE" id="PS51186"/>
    </source>
</evidence>
<evidence type="ECO:0000313" key="3">
    <source>
        <dbReference type="Proteomes" id="UP001316803"/>
    </source>
</evidence>
<dbReference type="InterPro" id="IPR052523">
    <property type="entry name" value="Trichothecene_AcTrans"/>
</dbReference>
<sequence>MHLREGTLEDIPYVADIGCEALWDDEIVQYLAPNRADYPRSHRDNYLYRTKKRFFAGDRLIVAVTEDEDEARTGKETIAGFAFWSDTKGTSKPQPLPTSILGNRFEQFVLRIEGTYRWYFNIDRSYNKLRFAKFWQVLSENPFFEDITHHWELEVLAVHPAYQRQGLGSTLLSWGMVQASRHQLPVVVAATHNGKHLYRKHGFKECGRIDLPDSAFSWTAMVRYPGQARPPDMDPSPWLSSVLCHTSFRCVDC</sequence>
<evidence type="ECO:0000313" key="2">
    <source>
        <dbReference type="EMBL" id="KAK5948698.1"/>
    </source>
</evidence>
<dbReference type="PANTHER" id="PTHR42791">
    <property type="entry name" value="GNAT FAMILY ACETYLTRANSFERASE"/>
    <property type="match status" value="1"/>
</dbReference>
<comment type="caution">
    <text evidence="2">The sequence shown here is derived from an EMBL/GenBank/DDBJ whole genome shotgun (WGS) entry which is preliminary data.</text>
</comment>
<dbReference type="InterPro" id="IPR016181">
    <property type="entry name" value="Acyl_CoA_acyltransferase"/>
</dbReference>
<protein>
    <recommendedName>
        <fullName evidence="1">N-acetyltransferase domain-containing protein</fullName>
    </recommendedName>
</protein>
<dbReference type="GO" id="GO:0016747">
    <property type="term" value="F:acyltransferase activity, transferring groups other than amino-acyl groups"/>
    <property type="evidence" value="ECO:0007669"/>
    <property type="project" value="InterPro"/>
</dbReference>
<name>A0AAN8ED89_9EURO</name>
<dbReference type="PANTHER" id="PTHR42791:SF1">
    <property type="entry name" value="N-ACETYLTRANSFERASE DOMAIN-CONTAINING PROTEIN"/>
    <property type="match status" value="1"/>
</dbReference>
<accession>A0AAN8ED89</accession>
<dbReference type="Gene3D" id="3.40.630.30">
    <property type="match status" value="1"/>
</dbReference>
<organism evidence="2 3">
    <name type="scientific">Knufia fluminis</name>
    <dbReference type="NCBI Taxonomy" id="191047"/>
    <lineage>
        <taxon>Eukaryota</taxon>
        <taxon>Fungi</taxon>
        <taxon>Dikarya</taxon>
        <taxon>Ascomycota</taxon>
        <taxon>Pezizomycotina</taxon>
        <taxon>Eurotiomycetes</taxon>
        <taxon>Chaetothyriomycetidae</taxon>
        <taxon>Chaetothyriales</taxon>
        <taxon>Trichomeriaceae</taxon>
        <taxon>Knufia</taxon>
    </lineage>
</organism>
<feature type="domain" description="N-acetyltransferase" evidence="1">
    <location>
        <begin position="59"/>
        <end position="223"/>
    </location>
</feature>
<dbReference type="PROSITE" id="PS51186">
    <property type="entry name" value="GNAT"/>
    <property type="match status" value="1"/>
</dbReference>
<dbReference type="AlphaFoldDB" id="A0AAN8ED89"/>
<dbReference type="Pfam" id="PF13508">
    <property type="entry name" value="Acetyltransf_7"/>
    <property type="match status" value="1"/>
</dbReference>
<dbReference type="EMBL" id="JAKLMC020000044">
    <property type="protein sequence ID" value="KAK5948698.1"/>
    <property type="molecule type" value="Genomic_DNA"/>
</dbReference>
<keyword evidence="3" id="KW-1185">Reference proteome</keyword>
<dbReference type="Proteomes" id="UP001316803">
    <property type="component" value="Unassembled WGS sequence"/>
</dbReference>
<gene>
    <name evidence="2" type="ORF">OHC33_010301</name>
</gene>